<proteinExistence type="predicted"/>
<feature type="chain" id="PRO_5014568272" description="Secreted protein" evidence="1">
    <location>
        <begin position="20"/>
        <end position="124"/>
    </location>
</feature>
<gene>
    <name evidence="2" type="ORF">IscW_ISCW021043</name>
</gene>
<evidence type="ECO:0000313" key="2">
    <source>
        <dbReference type="EMBL" id="EEC15620.1"/>
    </source>
</evidence>
<dbReference type="AlphaFoldDB" id="B7Q9W7"/>
<reference evidence="3" key="2">
    <citation type="submission" date="2020-05" db="UniProtKB">
        <authorList>
            <consortium name="EnsemblMetazoa"/>
        </authorList>
    </citation>
    <scope>IDENTIFICATION</scope>
    <source>
        <strain evidence="3">wikel</strain>
    </source>
</reference>
<evidence type="ECO:0008006" key="5">
    <source>
        <dbReference type="Google" id="ProtNLM"/>
    </source>
</evidence>
<dbReference type="VEuPathDB" id="VectorBase:ISCI021043"/>
<reference evidence="2 4" key="1">
    <citation type="submission" date="2008-03" db="EMBL/GenBank/DDBJ databases">
        <title>Annotation of Ixodes scapularis.</title>
        <authorList>
            <consortium name="Ixodes scapularis Genome Project Consortium"/>
            <person name="Caler E."/>
            <person name="Hannick L.I."/>
            <person name="Bidwell S."/>
            <person name="Joardar V."/>
            <person name="Thiagarajan M."/>
            <person name="Amedeo P."/>
            <person name="Galinsky K.J."/>
            <person name="Schobel S."/>
            <person name="Inman J."/>
            <person name="Hostetler J."/>
            <person name="Miller J."/>
            <person name="Hammond M."/>
            <person name="Megy K."/>
            <person name="Lawson D."/>
            <person name="Kodira C."/>
            <person name="Sutton G."/>
            <person name="Meyer J."/>
            <person name="Hill C.A."/>
            <person name="Birren B."/>
            <person name="Nene V."/>
            <person name="Collins F."/>
            <person name="Alarcon-Chaidez F."/>
            <person name="Wikel S."/>
            <person name="Strausberg R."/>
        </authorList>
    </citation>
    <scope>NUCLEOTIDE SEQUENCE [LARGE SCALE GENOMIC DNA]</scope>
    <source>
        <strain evidence="4">Wikel</strain>
        <strain evidence="2">Wikel colony</strain>
    </source>
</reference>
<dbReference type="PaxDb" id="6945-B7Q9W7"/>
<sequence length="124" mass="14213">MECPLVLLAFLGYRLFLVGFENHVSGPRRCKSCALTTSSPRNVLCYQILALQIFDRALHGSVIELPDFVSIEEAMVRRNLHADPSHFFLSALFYEFFNSCLCVLHRLRAPGRWCFLFPCMVTPL</sequence>
<dbReference type="VEuPathDB" id="VectorBase:ISCW021043"/>
<dbReference type="EnsemblMetazoa" id="ISCW021043-RA">
    <property type="protein sequence ID" value="ISCW021043-PA"/>
    <property type="gene ID" value="ISCW021043"/>
</dbReference>
<protein>
    <recommendedName>
        <fullName evidence="5">Secreted protein</fullName>
    </recommendedName>
</protein>
<dbReference type="EMBL" id="ABJB010235927">
    <property type="status" value="NOT_ANNOTATED_CDS"/>
    <property type="molecule type" value="Genomic_DNA"/>
</dbReference>
<accession>B7Q9W7</accession>
<keyword evidence="4" id="KW-1185">Reference proteome</keyword>
<keyword evidence="1" id="KW-0732">Signal</keyword>
<evidence type="ECO:0000313" key="4">
    <source>
        <dbReference type="Proteomes" id="UP000001555"/>
    </source>
</evidence>
<dbReference type="Proteomes" id="UP000001555">
    <property type="component" value="Unassembled WGS sequence"/>
</dbReference>
<dbReference type="InParanoid" id="B7Q9W7"/>
<feature type="signal peptide" evidence="1">
    <location>
        <begin position="1"/>
        <end position="19"/>
    </location>
</feature>
<evidence type="ECO:0000256" key="1">
    <source>
        <dbReference type="SAM" id="SignalP"/>
    </source>
</evidence>
<name>B7Q9W7_IXOSC</name>
<dbReference type="EMBL" id="DS891538">
    <property type="protein sequence ID" value="EEC15620.1"/>
    <property type="molecule type" value="Genomic_DNA"/>
</dbReference>
<organism>
    <name type="scientific">Ixodes scapularis</name>
    <name type="common">Black-legged tick</name>
    <name type="synonym">Deer tick</name>
    <dbReference type="NCBI Taxonomy" id="6945"/>
    <lineage>
        <taxon>Eukaryota</taxon>
        <taxon>Metazoa</taxon>
        <taxon>Ecdysozoa</taxon>
        <taxon>Arthropoda</taxon>
        <taxon>Chelicerata</taxon>
        <taxon>Arachnida</taxon>
        <taxon>Acari</taxon>
        <taxon>Parasitiformes</taxon>
        <taxon>Ixodida</taxon>
        <taxon>Ixodoidea</taxon>
        <taxon>Ixodidae</taxon>
        <taxon>Ixodinae</taxon>
        <taxon>Ixodes</taxon>
    </lineage>
</organism>
<dbReference type="HOGENOM" id="CLU_2006433_0_0_1"/>
<evidence type="ECO:0000313" key="3">
    <source>
        <dbReference type="EnsemblMetazoa" id="ISCW021043-PA"/>
    </source>
</evidence>